<dbReference type="InterPro" id="IPR030374">
    <property type="entry name" value="PABS"/>
</dbReference>
<dbReference type="Pfam" id="PF17284">
    <property type="entry name" value="Spermine_synt_N"/>
    <property type="match status" value="1"/>
</dbReference>
<dbReference type="InterPro" id="IPR030373">
    <property type="entry name" value="PABS_CS"/>
</dbReference>
<evidence type="ECO:0000313" key="10">
    <source>
        <dbReference type="Proteomes" id="UP001204798"/>
    </source>
</evidence>
<keyword evidence="3 4" id="KW-0620">Polyamine biosynthesis</keyword>
<dbReference type="CDD" id="cd02440">
    <property type="entry name" value="AdoMet_MTases"/>
    <property type="match status" value="1"/>
</dbReference>
<dbReference type="PANTHER" id="PTHR11558">
    <property type="entry name" value="SPERMIDINE/SPERMINE SYNTHASE"/>
    <property type="match status" value="1"/>
</dbReference>
<feature type="binding site" evidence="4">
    <location>
        <position position="108"/>
    </location>
    <ligand>
        <name>S-methyl-5'-thioadenosine</name>
        <dbReference type="ChEBI" id="CHEBI:17509"/>
    </ligand>
</feature>
<feature type="active site" description="Proton acceptor" evidence="4 5">
    <location>
        <position position="158"/>
    </location>
</feature>
<evidence type="ECO:0000256" key="6">
    <source>
        <dbReference type="RuleBase" id="RU003836"/>
    </source>
</evidence>
<comment type="pathway">
    <text evidence="4">Amine and polyamine biosynthesis; spermidine biosynthesis; spermidine from putrescine: step 1/1.</text>
</comment>
<dbReference type="PANTHER" id="PTHR11558:SF11">
    <property type="entry name" value="SPERMIDINE SYNTHASE"/>
    <property type="match status" value="1"/>
</dbReference>
<proteinExistence type="inferred from homology"/>
<dbReference type="Proteomes" id="UP001204798">
    <property type="component" value="Unassembled WGS sequence"/>
</dbReference>
<dbReference type="PROSITE" id="PS51006">
    <property type="entry name" value="PABS_2"/>
    <property type="match status" value="1"/>
</dbReference>
<protein>
    <recommendedName>
        <fullName evidence="4">Polyamine aminopropyltransferase</fullName>
    </recommendedName>
    <alternativeName>
        <fullName evidence="4">Putrescine aminopropyltransferase</fullName>
        <shortName evidence="4">PAPT</shortName>
    </alternativeName>
    <alternativeName>
        <fullName evidence="4">Spermidine synthase</fullName>
        <shortName evidence="4">SPDS</shortName>
        <shortName evidence="4">SPDSY</shortName>
        <ecNumber evidence="4">2.5.1.16</ecNumber>
    </alternativeName>
</protein>
<comment type="caution">
    <text evidence="4">Lacks conserved residue(s) required for the propagation of feature annotation.</text>
</comment>
<accession>A0ABT2EIX4</accession>
<dbReference type="RefSeq" id="WP_259092620.1">
    <property type="nucleotide sequence ID" value="NZ_CP130454.1"/>
</dbReference>
<dbReference type="GO" id="GO:0004766">
    <property type="term" value="F:spermidine synthase activity"/>
    <property type="evidence" value="ECO:0007669"/>
    <property type="project" value="UniProtKB-EC"/>
</dbReference>
<keyword evidence="4 7" id="KW-0745">Spermidine biosynthesis</keyword>
<comment type="subunit">
    <text evidence="4">Homodimer or homotetramer.</text>
</comment>
<dbReference type="EMBL" id="JANUCP010000001">
    <property type="protein sequence ID" value="MCS3917897.1"/>
    <property type="molecule type" value="Genomic_DNA"/>
</dbReference>
<reference evidence="9 10" key="1">
    <citation type="submission" date="2022-08" db="EMBL/GenBank/DDBJ databases">
        <title>Bacterial and archaeal communities from various locations to study Microbial Dark Matter (Phase II).</title>
        <authorList>
            <person name="Stepanauskas R."/>
        </authorList>
    </citation>
    <scope>NUCLEOTIDE SEQUENCE [LARGE SCALE GENOMIC DNA]</scope>
    <source>
        <strain evidence="9 10">PD1</strain>
    </source>
</reference>
<dbReference type="NCBIfam" id="TIGR00417">
    <property type="entry name" value="speE"/>
    <property type="match status" value="1"/>
</dbReference>
<evidence type="ECO:0000256" key="7">
    <source>
        <dbReference type="RuleBase" id="RU003837"/>
    </source>
</evidence>
<dbReference type="SUPFAM" id="SSF53335">
    <property type="entry name" value="S-adenosyl-L-methionine-dependent methyltransferases"/>
    <property type="match status" value="1"/>
</dbReference>
<dbReference type="InterPro" id="IPR035246">
    <property type="entry name" value="Spermidine_synt_N"/>
</dbReference>
<evidence type="ECO:0000256" key="4">
    <source>
        <dbReference type="HAMAP-Rule" id="MF_00198"/>
    </source>
</evidence>
<evidence type="ECO:0000256" key="2">
    <source>
        <dbReference type="ARBA" id="ARBA00022679"/>
    </source>
</evidence>
<evidence type="ECO:0000256" key="5">
    <source>
        <dbReference type="PROSITE-ProRule" id="PRU00354"/>
    </source>
</evidence>
<keyword evidence="10" id="KW-1185">Reference proteome</keyword>
<comment type="similarity">
    <text evidence="1 4 6">Belongs to the spermidine/spermine synthase family.</text>
</comment>
<evidence type="ECO:0000256" key="3">
    <source>
        <dbReference type="ARBA" id="ARBA00023115"/>
    </source>
</evidence>
<gene>
    <name evidence="4" type="primary">speE</name>
    <name evidence="9" type="ORF">M2350_000294</name>
</gene>
<feature type="binding site" evidence="4">
    <location>
        <position position="88"/>
    </location>
    <ligand>
        <name>spermidine</name>
        <dbReference type="ChEBI" id="CHEBI:57834"/>
    </ligand>
</feature>
<organism evidence="9 10">
    <name type="scientific">Candidatus Fervidibacter sacchari</name>
    <dbReference type="NCBI Taxonomy" id="1448929"/>
    <lineage>
        <taxon>Bacteria</taxon>
        <taxon>Candidatus Fervidibacterota</taxon>
        <taxon>Candidatus Fervidibacter</taxon>
    </lineage>
</organism>
<dbReference type="HAMAP" id="MF_00198">
    <property type="entry name" value="Spermidine_synth"/>
    <property type="match status" value="1"/>
</dbReference>
<sequence>MSEDDFFTEKQTDGVHLSLKVRRWLLRQKTQYQELVLAETTELGRLLALDGKVMLTEADEAFYHEMLVHPALLSLDNPQSVAVIGGGDGGTVREILRHPSVQRVFWVEIDEAVLNACKELLPSVHRGAFDDPRVELVIAPGEEWLPKFRETFDAIIVDGTDPIGPALPLFEPPFFQACRQALKQCGILALQCGTPFYFRDEVRMVWRNLKQIFEQVRLYLGFVPTYPSGLWAYAMAGNLLPNLDAAELHRRCQQRDLTNFRYYSPEVHIASFALPPFVQELLQ</sequence>
<dbReference type="Pfam" id="PF01564">
    <property type="entry name" value="Spermine_synth"/>
    <property type="match status" value="1"/>
</dbReference>
<feature type="domain" description="PABS" evidence="8">
    <location>
        <begin position="4"/>
        <end position="238"/>
    </location>
</feature>
<evidence type="ECO:0000313" key="9">
    <source>
        <dbReference type="EMBL" id="MCS3917897.1"/>
    </source>
</evidence>
<dbReference type="EC" id="2.5.1.16" evidence="4"/>
<comment type="function">
    <text evidence="4">Catalyzes the irreversible transfer of a propylamine group from the amino donor S-adenosylmethioninamine (decarboxy-AdoMet) to putrescine (1,4-diaminobutane) to yield spermidine.</text>
</comment>
<feature type="binding site" evidence="4">
    <location>
        <position position="165"/>
    </location>
    <ligand>
        <name>S-methyl-5'-thioadenosine</name>
        <dbReference type="ChEBI" id="CHEBI:17509"/>
    </ligand>
</feature>
<evidence type="ECO:0000259" key="8">
    <source>
        <dbReference type="PROSITE" id="PS51006"/>
    </source>
</evidence>
<dbReference type="InterPro" id="IPR029063">
    <property type="entry name" value="SAM-dependent_MTases_sf"/>
</dbReference>
<evidence type="ECO:0000256" key="1">
    <source>
        <dbReference type="ARBA" id="ARBA00007867"/>
    </source>
</evidence>
<dbReference type="Gene3D" id="3.40.50.150">
    <property type="entry name" value="Vaccinia Virus protein VP39"/>
    <property type="match status" value="1"/>
</dbReference>
<dbReference type="InterPro" id="IPR001045">
    <property type="entry name" value="Spermi_synthase"/>
</dbReference>
<dbReference type="PROSITE" id="PS01330">
    <property type="entry name" value="PABS_1"/>
    <property type="match status" value="1"/>
</dbReference>
<feature type="binding site" evidence="4">
    <location>
        <position position="33"/>
    </location>
    <ligand>
        <name>S-methyl-5'-thioadenosine</name>
        <dbReference type="ChEBI" id="CHEBI:17509"/>
    </ligand>
</feature>
<comment type="catalytic activity">
    <reaction evidence="4 7">
        <text>S-adenosyl 3-(methylsulfanyl)propylamine + putrescine = S-methyl-5'-thioadenosine + spermidine + H(+)</text>
        <dbReference type="Rhea" id="RHEA:12721"/>
        <dbReference type="ChEBI" id="CHEBI:15378"/>
        <dbReference type="ChEBI" id="CHEBI:17509"/>
        <dbReference type="ChEBI" id="CHEBI:57443"/>
        <dbReference type="ChEBI" id="CHEBI:57834"/>
        <dbReference type="ChEBI" id="CHEBI:326268"/>
        <dbReference type="EC" id="2.5.1.16"/>
    </reaction>
</comment>
<comment type="caution">
    <text evidence="9">The sequence shown here is derived from an EMBL/GenBank/DDBJ whole genome shotgun (WGS) entry which is preliminary data.</text>
</comment>
<keyword evidence="2 4" id="KW-0808">Transferase</keyword>
<name>A0ABT2EIX4_9BACT</name>
<dbReference type="NCBIfam" id="NF002010">
    <property type="entry name" value="PRK00811.1"/>
    <property type="match status" value="1"/>
</dbReference>
<dbReference type="InterPro" id="IPR037163">
    <property type="entry name" value="Spermidine_synt_N_sf"/>
</dbReference>
<feature type="binding site" evidence="4">
    <location>
        <position position="64"/>
    </location>
    <ligand>
        <name>spermidine</name>
        <dbReference type="ChEBI" id="CHEBI:57834"/>
    </ligand>
</feature>
<dbReference type="Gene3D" id="2.30.140.10">
    <property type="entry name" value="Spermidine synthase, tetramerisation domain"/>
    <property type="match status" value="1"/>
</dbReference>